<feature type="chain" id="PRO_5016249746" description="Secreted protein" evidence="2">
    <location>
        <begin position="21"/>
        <end position="132"/>
    </location>
</feature>
<proteinExistence type="predicted"/>
<protein>
    <recommendedName>
        <fullName evidence="5">Secreted protein</fullName>
    </recommendedName>
</protein>
<keyword evidence="2" id="KW-0732">Signal</keyword>
<evidence type="ECO:0000313" key="4">
    <source>
        <dbReference type="Proteomes" id="UP000246991"/>
    </source>
</evidence>
<evidence type="ECO:0000313" key="3">
    <source>
        <dbReference type="EMBL" id="PWW80559.1"/>
    </source>
</evidence>
<comment type="caution">
    <text evidence="3">The sequence shown here is derived from an EMBL/GenBank/DDBJ whole genome shotgun (WGS) entry which is preliminary data.</text>
</comment>
<feature type="compositionally biased region" description="Polar residues" evidence="1">
    <location>
        <begin position="99"/>
        <end position="110"/>
    </location>
</feature>
<feature type="signal peptide" evidence="2">
    <location>
        <begin position="1"/>
        <end position="20"/>
    </location>
</feature>
<keyword evidence="4" id="KW-1185">Reference proteome</keyword>
<organism evidence="3 4">
    <name type="scientific">Tuber magnatum</name>
    <name type="common">white Piedmont truffle</name>
    <dbReference type="NCBI Taxonomy" id="42249"/>
    <lineage>
        <taxon>Eukaryota</taxon>
        <taxon>Fungi</taxon>
        <taxon>Dikarya</taxon>
        <taxon>Ascomycota</taxon>
        <taxon>Pezizomycotina</taxon>
        <taxon>Pezizomycetes</taxon>
        <taxon>Pezizales</taxon>
        <taxon>Tuberaceae</taxon>
        <taxon>Tuber</taxon>
    </lineage>
</organism>
<evidence type="ECO:0000256" key="2">
    <source>
        <dbReference type="SAM" id="SignalP"/>
    </source>
</evidence>
<feature type="region of interest" description="Disordered" evidence="1">
    <location>
        <begin position="99"/>
        <end position="132"/>
    </location>
</feature>
<dbReference type="AlphaFoldDB" id="A0A317T1G4"/>
<sequence length="132" mass="14891">MATSLLQIVPVVFVFSFIGGTPRCEICRCRRASTVERERKGAIEQESYRPTLRRPRQAWSKGYFLHEEYMGRIQKQFVLLLPRISLSIFAPRTFVGTVNSSHATLPSKRSTAPDGGQNGEKVQSGGKRAYRS</sequence>
<accession>A0A317T1G4</accession>
<evidence type="ECO:0008006" key="5">
    <source>
        <dbReference type="Google" id="ProtNLM"/>
    </source>
</evidence>
<dbReference type="Proteomes" id="UP000246991">
    <property type="component" value="Unassembled WGS sequence"/>
</dbReference>
<reference evidence="3 4" key="1">
    <citation type="submission" date="2018-03" db="EMBL/GenBank/DDBJ databases">
        <title>Genomes of Pezizomycetes fungi and the evolution of truffles.</title>
        <authorList>
            <person name="Murat C."/>
            <person name="Payen T."/>
            <person name="Noel B."/>
            <person name="Kuo A."/>
            <person name="Martin F.M."/>
        </authorList>
    </citation>
    <scope>NUCLEOTIDE SEQUENCE [LARGE SCALE GENOMIC DNA]</scope>
    <source>
        <strain evidence="3">091103-1</strain>
    </source>
</reference>
<gene>
    <name evidence="3" type="ORF">C7212DRAFT_341263</name>
</gene>
<name>A0A317T1G4_9PEZI</name>
<evidence type="ECO:0000256" key="1">
    <source>
        <dbReference type="SAM" id="MobiDB-lite"/>
    </source>
</evidence>
<dbReference type="EMBL" id="PYWC01000002">
    <property type="protein sequence ID" value="PWW80559.1"/>
    <property type="molecule type" value="Genomic_DNA"/>
</dbReference>